<name>A0A150PL81_SORCE</name>
<protein>
    <submittedName>
        <fullName evidence="8">Cytochrome</fullName>
    </submittedName>
</protein>
<evidence type="ECO:0000256" key="7">
    <source>
        <dbReference type="RuleBase" id="RU000461"/>
    </source>
</evidence>
<reference evidence="8 9" key="1">
    <citation type="submission" date="2014-02" db="EMBL/GenBank/DDBJ databases">
        <title>The small core and large imbalanced accessory genome model reveals a collaborative survival strategy of Sorangium cellulosum strains in nature.</title>
        <authorList>
            <person name="Han K."/>
            <person name="Peng R."/>
            <person name="Blom J."/>
            <person name="Li Y.-Z."/>
        </authorList>
    </citation>
    <scope>NUCLEOTIDE SEQUENCE [LARGE SCALE GENOMIC DNA]</scope>
    <source>
        <strain evidence="8 9">So0157-25</strain>
    </source>
</reference>
<keyword evidence="3 7" id="KW-0479">Metal-binding</keyword>
<keyword evidence="5 7" id="KW-0408">Iron</keyword>
<evidence type="ECO:0000256" key="1">
    <source>
        <dbReference type="ARBA" id="ARBA00010617"/>
    </source>
</evidence>
<dbReference type="InterPro" id="IPR017972">
    <property type="entry name" value="Cyt_P450_CS"/>
</dbReference>
<evidence type="ECO:0000256" key="4">
    <source>
        <dbReference type="ARBA" id="ARBA00023002"/>
    </source>
</evidence>
<comment type="similarity">
    <text evidence="1 7">Belongs to the cytochrome P450 family.</text>
</comment>
<evidence type="ECO:0000256" key="6">
    <source>
        <dbReference type="ARBA" id="ARBA00023033"/>
    </source>
</evidence>
<dbReference type="AlphaFoldDB" id="A0A150PL81"/>
<evidence type="ECO:0000313" key="8">
    <source>
        <dbReference type="EMBL" id="KYF56390.1"/>
    </source>
</evidence>
<evidence type="ECO:0000256" key="5">
    <source>
        <dbReference type="ARBA" id="ARBA00023004"/>
    </source>
</evidence>
<keyword evidence="2 7" id="KW-0349">Heme</keyword>
<dbReference type="InterPro" id="IPR002397">
    <property type="entry name" value="Cyt_P450_B"/>
</dbReference>
<dbReference type="InterPro" id="IPR036396">
    <property type="entry name" value="Cyt_P450_sf"/>
</dbReference>
<comment type="caution">
    <text evidence="8">The sequence shown here is derived from an EMBL/GenBank/DDBJ whole genome shotgun (WGS) entry which is preliminary data.</text>
</comment>
<dbReference type="PANTHER" id="PTHR46696:SF6">
    <property type="entry name" value="P450, PUTATIVE (EUROFUNG)-RELATED"/>
    <property type="match status" value="1"/>
</dbReference>
<accession>A0A150PL81</accession>
<keyword evidence="6 7" id="KW-0503">Monooxygenase</keyword>
<dbReference type="GO" id="GO:0005506">
    <property type="term" value="F:iron ion binding"/>
    <property type="evidence" value="ECO:0007669"/>
    <property type="project" value="InterPro"/>
</dbReference>
<dbReference type="SUPFAM" id="SSF48264">
    <property type="entry name" value="Cytochrome P450"/>
    <property type="match status" value="1"/>
</dbReference>
<keyword evidence="4 7" id="KW-0560">Oxidoreductase</keyword>
<dbReference type="Pfam" id="PF00067">
    <property type="entry name" value="p450"/>
    <property type="match status" value="1"/>
</dbReference>
<sequence length="393" mass="42992">MGRLNLLAPEVRNDPYPHYAEMRRSAPVCQVDPAGMWAVSRHDDIARVCKDTEVFSSAGMRALATHPGIEHNPLAESILLMDPPEHTKARALVSHVFGASAIPRLEPLVRAAAVEAVEAIRAGGVVDFCEVMATRVPATAIAALLGLDVELRNQMKRWSEGFESVNPGIAPERIPEVKATIAAMEGYLVEVLESRRQAPRDDLVSDLLAAQLDGTALTQEEIVSFLCLLLVAGLETTSHLLTNTARLLVHRPDVHDRVRRDPALVPALIEEMLRFDPPAHGIVRLATADAEIGGVPVAAGSLVLLLLASAGRDESKYEAPERFDLDRPRQLNMAFGHGAHFCIGAVLARAEARIALEELFKLPGRFEEVETERTWNTSLSVRGMVRYLIRYVG</sequence>
<organism evidence="8 9">
    <name type="scientific">Sorangium cellulosum</name>
    <name type="common">Polyangium cellulosum</name>
    <dbReference type="NCBI Taxonomy" id="56"/>
    <lineage>
        <taxon>Bacteria</taxon>
        <taxon>Pseudomonadati</taxon>
        <taxon>Myxococcota</taxon>
        <taxon>Polyangia</taxon>
        <taxon>Polyangiales</taxon>
        <taxon>Polyangiaceae</taxon>
        <taxon>Sorangium</taxon>
    </lineage>
</organism>
<dbReference type="Gene3D" id="1.10.630.10">
    <property type="entry name" value="Cytochrome P450"/>
    <property type="match status" value="1"/>
</dbReference>
<dbReference type="EMBL" id="JELY01001257">
    <property type="protein sequence ID" value="KYF56390.1"/>
    <property type="molecule type" value="Genomic_DNA"/>
</dbReference>
<dbReference type="GO" id="GO:0004497">
    <property type="term" value="F:monooxygenase activity"/>
    <property type="evidence" value="ECO:0007669"/>
    <property type="project" value="UniProtKB-KW"/>
</dbReference>
<evidence type="ECO:0000256" key="2">
    <source>
        <dbReference type="ARBA" id="ARBA00022617"/>
    </source>
</evidence>
<gene>
    <name evidence="8" type="ORF">BE08_29735</name>
</gene>
<dbReference type="PROSITE" id="PS00086">
    <property type="entry name" value="CYTOCHROME_P450"/>
    <property type="match status" value="1"/>
</dbReference>
<evidence type="ECO:0000313" key="9">
    <source>
        <dbReference type="Proteomes" id="UP000075420"/>
    </source>
</evidence>
<dbReference type="PANTHER" id="PTHR46696">
    <property type="entry name" value="P450, PUTATIVE (EUROFUNG)-RELATED"/>
    <property type="match status" value="1"/>
</dbReference>
<dbReference type="InterPro" id="IPR001128">
    <property type="entry name" value="Cyt_P450"/>
</dbReference>
<proteinExistence type="inferred from homology"/>
<dbReference type="Proteomes" id="UP000075420">
    <property type="component" value="Unassembled WGS sequence"/>
</dbReference>
<dbReference type="GO" id="GO:0020037">
    <property type="term" value="F:heme binding"/>
    <property type="evidence" value="ECO:0007669"/>
    <property type="project" value="InterPro"/>
</dbReference>
<evidence type="ECO:0000256" key="3">
    <source>
        <dbReference type="ARBA" id="ARBA00022723"/>
    </source>
</evidence>
<dbReference type="FunFam" id="1.10.630.10:FF:000018">
    <property type="entry name" value="Cytochrome P450 monooxygenase"/>
    <property type="match status" value="1"/>
</dbReference>
<dbReference type="PRINTS" id="PR00385">
    <property type="entry name" value="P450"/>
</dbReference>
<dbReference type="PRINTS" id="PR00359">
    <property type="entry name" value="BP450"/>
</dbReference>
<dbReference type="GO" id="GO:0016705">
    <property type="term" value="F:oxidoreductase activity, acting on paired donors, with incorporation or reduction of molecular oxygen"/>
    <property type="evidence" value="ECO:0007669"/>
    <property type="project" value="InterPro"/>
</dbReference>